<dbReference type="GO" id="GO:0070971">
    <property type="term" value="C:endoplasmic reticulum exit site"/>
    <property type="evidence" value="ECO:0007669"/>
    <property type="project" value="UniProtKB-ARBA"/>
</dbReference>
<evidence type="ECO:0000256" key="3">
    <source>
        <dbReference type="ARBA" id="ARBA00022448"/>
    </source>
</evidence>
<keyword evidence="3 7" id="KW-0813">Transport</keyword>
<comment type="subcellular location">
    <subcellularLocation>
        <location evidence="1">Endoplasmic reticulum membrane</location>
        <topology evidence="1">Peripheral membrane protein</topology>
        <orientation evidence="1">Cytoplasmic side</orientation>
    </subcellularLocation>
</comment>
<dbReference type="InterPro" id="IPR024298">
    <property type="entry name" value="Sec16_Sec23-bd"/>
</dbReference>
<name>F8Q5R6_SERL3</name>
<dbReference type="InterPro" id="IPR024340">
    <property type="entry name" value="Sec16_CCD"/>
</dbReference>
<dbReference type="Gene3D" id="1.25.40.1030">
    <property type="match status" value="1"/>
</dbReference>
<feature type="region of interest" description="Disordered" evidence="8">
    <location>
        <begin position="135"/>
        <end position="181"/>
    </location>
</feature>
<reference evidence="12" key="1">
    <citation type="journal article" date="2011" name="Science">
        <title>The plant cell wall-decomposing machinery underlies the functional diversity of forest fungi.</title>
        <authorList>
            <person name="Eastwood D.C."/>
            <person name="Floudas D."/>
            <person name="Binder M."/>
            <person name="Majcherczyk A."/>
            <person name="Schneider P."/>
            <person name="Aerts A."/>
            <person name="Asiegbu F.O."/>
            <person name="Baker S.E."/>
            <person name="Barry K."/>
            <person name="Bendiksby M."/>
            <person name="Blumentritt M."/>
            <person name="Coutinho P.M."/>
            <person name="Cullen D."/>
            <person name="de Vries R.P."/>
            <person name="Gathman A."/>
            <person name="Goodell B."/>
            <person name="Henrissat B."/>
            <person name="Ihrmark K."/>
            <person name="Kauserud H."/>
            <person name="Kohler A."/>
            <person name="LaButti K."/>
            <person name="Lapidus A."/>
            <person name="Lavin J.L."/>
            <person name="Lee Y.-H."/>
            <person name="Lindquist E."/>
            <person name="Lilly W."/>
            <person name="Lucas S."/>
            <person name="Morin E."/>
            <person name="Murat C."/>
            <person name="Oguiza J.A."/>
            <person name="Park J."/>
            <person name="Pisabarro A.G."/>
            <person name="Riley R."/>
            <person name="Rosling A."/>
            <person name="Salamov A."/>
            <person name="Schmidt O."/>
            <person name="Schmutz J."/>
            <person name="Skrede I."/>
            <person name="Stenlid J."/>
            <person name="Wiebenga A."/>
            <person name="Xie X."/>
            <person name="Kuees U."/>
            <person name="Hibbett D.S."/>
            <person name="Hoffmeister D."/>
            <person name="Hoegberg N."/>
            <person name="Martin F."/>
            <person name="Grigoriev I.V."/>
            <person name="Watkinson S.C."/>
        </authorList>
    </citation>
    <scope>NUCLEOTIDE SEQUENCE [LARGE SCALE GENOMIC DNA]</scope>
    <source>
        <strain evidence="12">strain S7.3</strain>
    </source>
</reference>
<evidence type="ECO:0000259" key="9">
    <source>
        <dbReference type="Pfam" id="PF12931"/>
    </source>
</evidence>
<comment type="function">
    <text evidence="6 7">Involved in the initiation of assembly of the COPII coat required for the formation of transport vesicles from the endoplasmic reticulum (ER) and the selection of cargo molecules. Also involved in autophagy.</text>
</comment>
<dbReference type="GO" id="GO:0016192">
    <property type="term" value="P:vesicle-mediated transport"/>
    <property type="evidence" value="ECO:0007669"/>
    <property type="project" value="UniProtKB-KW"/>
</dbReference>
<evidence type="ECO:0000256" key="6">
    <source>
        <dbReference type="ARBA" id="ARBA00024687"/>
    </source>
</evidence>
<dbReference type="HOGENOM" id="CLU_001760_0_0_1"/>
<dbReference type="STRING" id="936435.F8Q5R6"/>
<evidence type="ECO:0000256" key="7">
    <source>
        <dbReference type="RuleBase" id="RU364101"/>
    </source>
</evidence>
<accession>F8Q5R6</accession>
<evidence type="ECO:0000313" key="11">
    <source>
        <dbReference type="EMBL" id="EGN95954.1"/>
    </source>
</evidence>
<organism evidence="12">
    <name type="scientific">Serpula lacrymans var. lacrymans (strain S7.3)</name>
    <name type="common">Dry rot fungus</name>
    <dbReference type="NCBI Taxonomy" id="936435"/>
    <lineage>
        <taxon>Eukaryota</taxon>
        <taxon>Fungi</taxon>
        <taxon>Dikarya</taxon>
        <taxon>Basidiomycota</taxon>
        <taxon>Agaricomycotina</taxon>
        <taxon>Agaricomycetes</taxon>
        <taxon>Agaricomycetidae</taxon>
        <taxon>Boletales</taxon>
        <taxon>Coniophorineae</taxon>
        <taxon>Serpulaceae</taxon>
        <taxon>Serpula</taxon>
    </lineage>
</organism>
<dbReference type="Pfam" id="PF12932">
    <property type="entry name" value="Sec16"/>
    <property type="match status" value="1"/>
</dbReference>
<keyword evidence="4 7" id="KW-0256">Endoplasmic reticulum</keyword>
<dbReference type="GO" id="GO:0005789">
    <property type="term" value="C:endoplasmic reticulum membrane"/>
    <property type="evidence" value="ECO:0007669"/>
    <property type="project" value="UniProtKB-SubCell"/>
</dbReference>
<evidence type="ECO:0000256" key="2">
    <source>
        <dbReference type="ARBA" id="ARBA00005927"/>
    </source>
</evidence>
<keyword evidence="7" id="KW-0472">Membrane</keyword>
<dbReference type="AlphaFoldDB" id="F8Q5R6"/>
<feature type="compositionally biased region" description="Polar residues" evidence="8">
    <location>
        <begin position="89"/>
        <end position="102"/>
    </location>
</feature>
<sequence length="741" mass="78836">MSPWRSGQETFLADSHAVPADYSAPYVPITNDTSSTYAPPSSNPYAPPTQPQSLYDPPNPPTSNYVPAQATASPYSPPAYDPYKAPSSRAQRAVSQPQSSVPYSAAPKSYVSNVVPAQPPPAPSTASAAAYRPKTFNAYDPPLPPPKPSKPTTHRNDYGSLPSRYTHPPQGQAGPYGNTLNHVQEHSLGQDLYGSPPTYAPYVPSPSLLGSNDPLGRTSTRAPIITFGFGGKLVTCFHGSFALSTGFDVALSSRRSTDVQIRLLHKVVPESTFGSTVVYPGPLFSDPGTPTTSLVRTGASTQLKAKKASVVKYLDERAEELSHGLGYFDADSVDKRHAEGKLVLVRLLKVMVENDGTLSGSAQIDTAVRAALLPRLATSLHKTSNGSAGLAPSSFSSPIPDMHAMGMRSTISSETPISISTLLPSALDKIQEFLIRGERRQAYHFALDEKLWAHAMVIASSIDKDSWKEVVSEFVKTELGVKGISAGSLLGTRAEDAPPASNGREWLRVAYSLFSGQGPAAVHEFVPTNLLSRATGSLQVPVTPMAHATPMSPNFSLPIVPGKVPLESLSKWPETAAVMVSSPMPPDWSAAITALGDFLASHQWVEAAHACYLLAPQTSTMGGVGSPSTRVVLLGSPAPQTSPAFHRDSDPIIFSEIVEFAMSLKPVAKGQDGFHGLPHLQAYKLIRASALAELGHVQLASRYCEAITGSLGRSSPYINAAFLEQIRGLADRLVGAPHVEK</sequence>
<protein>
    <recommendedName>
        <fullName evidence="7">Protein transport protein sec16</fullName>
    </recommendedName>
</protein>
<dbReference type="OrthoDB" id="8918678at2759"/>
<keyword evidence="5 7" id="KW-0931">ER-Golgi transport</keyword>
<keyword evidence="7" id="KW-0072">Autophagy</keyword>
<feature type="region of interest" description="Disordered" evidence="8">
    <location>
        <begin position="22"/>
        <end position="104"/>
    </location>
</feature>
<evidence type="ECO:0000256" key="1">
    <source>
        <dbReference type="ARBA" id="ARBA00004397"/>
    </source>
</evidence>
<keyword evidence="7" id="KW-0653">Protein transport</keyword>
<evidence type="ECO:0000256" key="4">
    <source>
        <dbReference type="ARBA" id="ARBA00022824"/>
    </source>
</evidence>
<dbReference type="Pfam" id="PF12931">
    <property type="entry name" value="TPR_Sec16"/>
    <property type="match status" value="1"/>
</dbReference>
<feature type="compositionally biased region" description="Pro residues" evidence="8">
    <location>
        <begin position="41"/>
        <end position="50"/>
    </location>
</feature>
<comment type="similarity">
    <text evidence="2 7">Belongs to the SEC16 family.</text>
</comment>
<dbReference type="CDD" id="cd09233">
    <property type="entry name" value="ACE1-Sec16-like"/>
    <property type="match status" value="1"/>
</dbReference>
<dbReference type="InParanoid" id="F8Q5R6"/>
<dbReference type="GO" id="GO:0007030">
    <property type="term" value="P:Golgi organization"/>
    <property type="evidence" value="ECO:0007669"/>
    <property type="project" value="TreeGrafter"/>
</dbReference>
<dbReference type="Proteomes" id="UP000008063">
    <property type="component" value="Unassembled WGS sequence"/>
</dbReference>
<dbReference type="EMBL" id="GL945484">
    <property type="protein sequence ID" value="EGN95954.1"/>
    <property type="molecule type" value="Genomic_DNA"/>
</dbReference>
<evidence type="ECO:0000256" key="5">
    <source>
        <dbReference type="ARBA" id="ARBA00022892"/>
    </source>
</evidence>
<dbReference type="GO" id="GO:0006914">
    <property type="term" value="P:autophagy"/>
    <property type="evidence" value="ECO:0007669"/>
    <property type="project" value="UniProtKB-KW"/>
</dbReference>
<dbReference type="PANTHER" id="PTHR13402:SF6">
    <property type="entry name" value="SECRETORY 16, ISOFORM I"/>
    <property type="match status" value="1"/>
</dbReference>
<dbReference type="PANTHER" id="PTHR13402">
    <property type="entry name" value="RGPR-RELATED"/>
    <property type="match status" value="1"/>
</dbReference>
<gene>
    <name evidence="11" type="ORF">SERLA73DRAFT_111924</name>
</gene>
<keyword evidence="12" id="KW-1185">Reference proteome</keyword>
<dbReference type="GO" id="GO:0070973">
    <property type="term" value="P:protein localization to endoplasmic reticulum exit site"/>
    <property type="evidence" value="ECO:0007669"/>
    <property type="project" value="TreeGrafter"/>
</dbReference>
<feature type="domain" description="Sec16 central conserved" evidence="10">
    <location>
        <begin position="222"/>
        <end position="356"/>
    </location>
</feature>
<dbReference type="eggNOG" id="KOG1913">
    <property type="taxonomic scope" value="Eukaryota"/>
</dbReference>
<evidence type="ECO:0000313" key="12">
    <source>
        <dbReference type="Proteomes" id="UP000008063"/>
    </source>
</evidence>
<feature type="non-terminal residue" evidence="11">
    <location>
        <position position="741"/>
    </location>
</feature>
<dbReference type="GO" id="GO:0015031">
    <property type="term" value="P:protein transport"/>
    <property type="evidence" value="ECO:0007669"/>
    <property type="project" value="UniProtKB-KW"/>
</dbReference>
<feature type="domain" description="Sec16 Sec23-binding" evidence="9">
    <location>
        <begin position="430"/>
        <end position="738"/>
    </location>
</feature>
<evidence type="ECO:0000256" key="8">
    <source>
        <dbReference type="SAM" id="MobiDB-lite"/>
    </source>
</evidence>
<proteinExistence type="inferred from homology"/>
<dbReference type="GO" id="GO:0012507">
    <property type="term" value="C:ER to Golgi transport vesicle membrane"/>
    <property type="evidence" value="ECO:0007669"/>
    <property type="project" value="TreeGrafter"/>
</dbReference>
<evidence type="ECO:0000259" key="10">
    <source>
        <dbReference type="Pfam" id="PF12932"/>
    </source>
</evidence>